<organism evidence="19 20">
    <name type="scientific">Ranitomeya imitator</name>
    <name type="common">mimic poison frog</name>
    <dbReference type="NCBI Taxonomy" id="111125"/>
    <lineage>
        <taxon>Eukaryota</taxon>
        <taxon>Metazoa</taxon>
        <taxon>Chordata</taxon>
        <taxon>Craniata</taxon>
        <taxon>Vertebrata</taxon>
        <taxon>Euteleostomi</taxon>
        <taxon>Amphibia</taxon>
        <taxon>Batrachia</taxon>
        <taxon>Anura</taxon>
        <taxon>Neobatrachia</taxon>
        <taxon>Hyloidea</taxon>
        <taxon>Dendrobatidae</taxon>
        <taxon>Dendrobatinae</taxon>
        <taxon>Ranitomeya</taxon>
    </lineage>
</organism>
<feature type="transmembrane region" description="Helical" evidence="17">
    <location>
        <begin position="260"/>
        <end position="285"/>
    </location>
</feature>
<gene>
    <name evidence="19" type="ORF">RIMI_LOCUS12210132</name>
</gene>
<keyword evidence="20" id="KW-1185">Reference proteome</keyword>
<name>A0ABN9LSR5_9NEOB</name>
<feature type="transmembrane region" description="Helical" evidence="17">
    <location>
        <begin position="90"/>
        <end position="111"/>
    </location>
</feature>
<evidence type="ECO:0000256" key="8">
    <source>
        <dbReference type="ARBA" id="ARBA00023040"/>
    </source>
</evidence>
<dbReference type="Pfam" id="PF00001">
    <property type="entry name" value="7tm_1"/>
    <property type="match status" value="1"/>
</dbReference>
<dbReference type="InterPro" id="IPR003912">
    <property type="entry name" value="Protea_act_rcpt"/>
</dbReference>
<dbReference type="InterPro" id="IPR017452">
    <property type="entry name" value="GPCR_Rhodpsn_7TM"/>
</dbReference>
<evidence type="ECO:0000256" key="1">
    <source>
        <dbReference type="ARBA" id="ARBA00004651"/>
    </source>
</evidence>
<evidence type="ECO:0000313" key="19">
    <source>
        <dbReference type="EMBL" id="CAJ0948587.1"/>
    </source>
</evidence>
<dbReference type="InterPro" id="IPR000935">
    <property type="entry name" value="Thrmbn_rcpt"/>
</dbReference>
<dbReference type="PROSITE" id="PS50262">
    <property type="entry name" value="G_PROTEIN_RECEP_F1_2"/>
    <property type="match status" value="1"/>
</dbReference>
<proteinExistence type="inferred from homology"/>
<feature type="transmembrane region" description="Helical" evidence="17">
    <location>
        <begin position="20"/>
        <end position="42"/>
    </location>
</feature>
<dbReference type="PRINTS" id="PR00908">
    <property type="entry name" value="THROMBINR"/>
</dbReference>
<keyword evidence="11" id="KW-1015">Disulfide bond</keyword>
<dbReference type="Proteomes" id="UP001176940">
    <property type="component" value="Unassembled WGS sequence"/>
</dbReference>
<evidence type="ECO:0000256" key="16">
    <source>
        <dbReference type="RuleBase" id="RU000688"/>
    </source>
</evidence>
<protein>
    <recommendedName>
        <fullName evidence="2">Proteinase-activated receptor 1</fullName>
    </recommendedName>
    <alternativeName>
        <fullName evidence="15">Thrombin receptor</fullName>
    </alternativeName>
</protein>
<comment type="caution">
    <text evidence="19">The sequence shown here is derived from an EMBL/GenBank/DDBJ whole genome shotgun (WGS) entry which is preliminary data.</text>
</comment>
<keyword evidence="4 16" id="KW-0812">Transmembrane</keyword>
<dbReference type="EMBL" id="CAUEEQ010028704">
    <property type="protein sequence ID" value="CAJ0948587.1"/>
    <property type="molecule type" value="Genomic_DNA"/>
</dbReference>
<evidence type="ECO:0000256" key="17">
    <source>
        <dbReference type="SAM" id="Phobius"/>
    </source>
</evidence>
<dbReference type="PRINTS" id="PR00237">
    <property type="entry name" value="GPCRRHODOPSN"/>
</dbReference>
<dbReference type="PANTHER" id="PTHR24232">
    <property type="entry name" value="G-PROTEIN COUPLED RECEPTOR"/>
    <property type="match status" value="1"/>
</dbReference>
<comment type="similarity">
    <text evidence="16">Belongs to the G-protein coupled receptor 1 family.</text>
</comment>
<evidence type="ECO:0000256" key="2">
    <source>
        <dbReference type="ARBA" id="ARBA00019705"/>
    </source>
</evidence>
<feature type="transmembrane region" description="Helical" evidence="17">
    <location>
        <begin position="132"/>
        <end position="152"/>
    </location>
</feature>
<reference evidence="19" key="1">
    <citation type="submission" date="2023-07" db="EMBL/GenBank/DDBJ databases">
        <authorList>
            <person name="Stuckert A."/>
        </authorList>
    </citation>
    <scope>NUCLEOTIDE SEQUENCE</scope>
</reference>
<evidence type="ECO:0000256" key="13">
    <source>
        <dbReference type="ARBA" id="ARBA00023180"/>
    </source>
</evidence>
<feature type="transmembrane region" description="Helical" evidence="17">
    <location>
        <begin position="180"/>
        <end position="204"/>
    </location>
</feature>
<keyword evidence="6" id="KW-0732">Signal</keyword>
<evidence type="ECO:0000313" key="20">
    <source>
        <dbReference type="Proteomes" id="UP001176940"/>
    </source>
</evidence>
<keyword evidence="10 17" id="KW-0472">Membrane</keyword>
<keyword evidence="12 16" id="KW-0675">Receptor</keyword>
<keyword evidence="8 16" id="KW-0297">G-protein coupled receptor</keyword>
<feature type="domain" description="G-protein coupled receptors family 1 profile" evidence="18">
    <location>
        <begin position="32"/>
        <end position="283"/>
    </location>
</feature>
<dbReference type="PROSITE" id="PS00237">
    <property type="entry name" value="G_PROTEIN_RECEP_F1_1"/>
    <property type="match status" value="1"/>
</dbReference>
<evidence type="ECO:0000256" key="3">
    <source>
        <dbReference type="ARBA" id="ARBA00022475"/>
    </source>
</evidence>
<feature type="transmembrane region" description="Helical" evidence="17">
    <location>
        <begin position="225"/>
        <end position="248"/>
    </location>
</feature>
<keyword evidence="13" id="KW-0325">Glycoprotein</keyword>
<evidence type="ECO:0000256" key="9">
    <source>
        <dbReference type="ARBA" id="ARBA00023084"/>
    </source>
</evidence>
<feature type="transmembrane region" description="Helical" evidence="17">
    <location>
        <begin position="51"/>
        <end position="70"/>
    </location>
</feature>
<sequence length="319" mass="36555">MTYVIKGYLVGQVMTRLVPSVFTLVFCVALPLNVIAIVILLFKIKVRKPAVVYMLNLAVADVLFVLFLPFKIIYRFAGNNWRIGEAMCRIVTASFYCNMYCSILIMTSISVDRFLAVVYPIQSLYWRTTTRAWVACIFIWFLSMSSTMPLLITQQTVVTEDLNITTCYDVLSWELLRGFYLYYFTTYISLFFFLPLIITTFCYISIIRKLSSSVIDSTFNRSQAVVLTVIVLCVFVLCFGPTNIIFLIHYLGYYKGTSGILYFTYVTCASFSSISCCLDPLIYYYGSSKCRMFLHNLLCCKTKNYSEDKITVSTKSTGT</sequence>
<evidence type="ECO:0000256" key="15">
    <source>
        <dbReference type="ARBA" id="ARBA00031780"/>
    </source>
</evidence>
<evidence type="ECO:0000256" key="12">
    <source>
        <dbReference type="ARBA" id="ARBA00023170"/>
    </source>
</evidence>
<comment type="subcellular location">
    <subcellularLocation>
        <location evidence="1">Cell membrane</location>
        <topology evidence="1">Multi-pass membrane protein</topology>
    </subcellularLocation>
</comment>
<dbReference type="PANTHER" id="PTHR24232:SF20">
    <property type="entry name" value="PROTEINASE-ACTIVATED RECEPTOR 1"/>
    <property type="match status" value="1"/>
</dbReference>
<evidence type="ECO:0000256" key="5">
    <source>
        <dbReference type="ARBA" id="ARBA00022696"/>
    </source>
</evidence>
<evidence type="ECO:0000256" key="10">
    <source>
        <dbReference type="ARBA" id="ARBA00023136"/>
    </source>
</evidence>
<dbReference type="Gene3D" id="1.20.1070.10">
    <property type="entry name" value="Rhodopsin 7-helix transmembrane proteins"/>
    <property type="match status" value="1"/>
</dbReference>
<evidence type="ECO:0000256" key="4">
    <source>
        <dbReference type="ARBA" id="ARBA00022692"/>
    </source>
</evidence>
<keyword evidence="9" id="KW-0094">Blood coagulation</keyword>
<evidence type="ECO:0000259" key="18">
    <source>
        <dbReference type="PROSITE" id="PS50262"/>
    </source>
</evidence>
<accession>A0ABN9LSR5</accession>
<keyword evidence="7 17" id="KW-1133">Transmembrane helix</keyword>
<keyword evidence="14 16" id="KW-0807">Transducer</keyword>
<keyword evidence="5" id="KW-0356">Hemostasis</keyword>
<evidence type="ECO:0000256" key="11">
    <source>
        <dbReference type="ARBA" id="ARBA00023157"/>
    </source>
</evidence>
<dbReference type="PRINTS" id="PR01428">
    <property type="entry name" value="PROTEASEAR"/>
</dbReference>
<evidence type="ECO:0000256" key="7">
    <source>
        <dbReference type="ARBA" id="ARBA00022989"/>
    </source>
</evidence>
<dbReference type="SUPFAM" id="SSF81321">
    <property type="entry name" value="Family A G protein-coupled receptor-like"/>
    <property type="match status" value="1"/>
</dbReference>
<evidence type="ECO:0000256" key="14">
    <source>
        <dbReference type="ARBA" id="ARBA00023224"/>
    </source>
</evidence>
<evidence type="ECO:0000256" key="6">
    <source>
        <dbReference type="ARBA" id="ARBA00022729"/>
    </source>
</evidence>
<keyword evidence="3" id="KW-1003">Cell membrane</keyword>
<dbReference type="InterPro" id="IPR000276">
    <property type="entry name" value="GPCR_Rhodpsn"/>
</dbReference>